<accession>A0A1G2B0P7</accession>
<feature type="transmembrane region" description="Helical" evidence="5">
    <location>
        <begin position="227"/>
        <end position="247"/>
    </location>
</feature>
<feature type="transmembrane region" description="Helical" evidence="5">
    <location>
        <begin position="474"/>
        <end position="492"/>
    </location>
</feature>
<dbReference type="STRING" id="1798543.A2898_04210"/>
<feature type="transmembrane region" description="Helical" evidence="5">
    <location>
        <begin position="281"/>
        <end position="298"/>
    </location>
</feature>
<dbReference type="EMBL" id="MHKE01000017">
    <property type="protein sequence ID" value="OGY82771.1"/>
    <property type="molecule type" value="Genomic_DNA"/>
</dbReference>
<feature type="transmembrane region" description="Helical" evidence="5">
    <location>
        <begin position="85"/>
        <end position="102"/>
    </location>
</feature>
<dbReference type="InterPro" id="IPR051533">
    <property type="entry name" value="WaaL-like"/>
</dbReference>
<feature type="transmembrane region" description="Helical" evidence="5">
    <location>
        <begin position="12"/>
        <end position="31"/>
    </location>
</feature>
<name>A0A1G2B0P7_9BACT</name>
<dbReference type="AlphaFoldDB" id="A0A1G2B0P7"/>
<evidence type="ECO:0000313" key="8">
    <source>
        <dbReference type="Proteomes" id="UP000179164"/>
    </source>
</evidence>
<feature type="transmembrane region" description="Helical" evidence="5">
    <location>
        <begin position="172"/>
        <end position="193"/>
    </location>
</feature>
<keyword evidence="2 5" id="KW-0812">Transmembrane</keyword>
<proteinExistence type="predicted"/>
<evidence type="ECO:0000256" key="1">
    <source>
        <dbReference type="ARBA" id="ARBA00004141"/>
    </source>
</evidence>
<feature type="domain" description="O-antigen ligase-related" evidence="6">
    <location>
        <begin position="265"/>
        <end position="430"/>
    </location>
</feature>
<reference evidence="7 8" key="1">
    <citation type="journal article" date="2016" name="Nat. Commun.">
        <title>Thousands of microbial genomes shed light on interconnected biogeochemical processes in an aquifer system.</title>
        <authorList>
            <person name="Anantharaman K."/>
            <person name="Brown C.T."/>
            <person name="Hug L.A."/>
            <person name="Sharon I."/>
            <person name="Castelle C.J."/>
            <person name="Probst A.J."/>
            <person name="Thomas B.C."/>
            <person name="Singh A."/>
            <person name="Wilkins M.J."/>
            <person name="Karaoz U."/>
            <person name="Brodie E.L."/>
            <person name="Williams K.H."/>
            <person name="Hubbard S.S."/>
            <person name="Banfield J.F."/>
        </authorList>
    </citation>
    <scope>NUCLEOTIDE SEQUENCE [LARGE SCALE GENOMIC DNA]</scope>
</reference>
<feature type="transmembrane region" description="Helical" evidence="5">
    <location>
        <begin position="421"/>
        <end position="444"/>
    </location>
</feature>
<dbReference type="PANTHER" id="PTHR37422">
    <property type="entry name" value="TEICHURONIC ACID BIOSYNTHESIS PROTEIN TUAE"/>
    <property type="match status" value="1"/>
</dbReference>
<sequence length="504" mass="55828">MFRALLSHKVSIAVCLILIVVECLSFLGYVFDVVSGIFFALNILAVIVLAFWRFEFGVSALLAELVIGGKGYLFSVEMGDYTVSLRLGIFIVVFVLWLIQLIRGRQRLFFSSALFRPWIALFGAILIGIVVAFISGNQAKLLFLDVNGYLYFAMLPVFIGSISSQQEIRRQFSVLVGGAYALTVKTLFALLFFSHETTTGAIRIFYKWIRDTGVGEIVQLDFGFFRIFFQSHIFLVLVLSIFLTVFVMLRNKNTDKKELIVSFLVAVSLLSAFIISMSRSIWAGAAVGFFSFTIYYFFRINNKFTDSLKLAGMLALVGIGSIFLLTGIVNIQIPGRSGGGGSAAALIRERLTSGEEEVAVSSRLKLLTPLVQAILEKPIFGHGFGATLTYETDDPRSIETGGKVHTAYAFEWGYLDFVMKFGLVGLCAFVYFLWCVIRLGILALKKSGTEHVPIILGALLAYIALLAVHITTPYLNHPLGIGYLSLIAAIFITHKPQSHREYGT</sequence>
<keyword evidence="3 5" id="KW-1133">Transmembrane helix</keyword>
<feature type="transmembrane region" description="Helical" evidence="5">
    <location>
        <begin position="451"/>
        <end position="468"/>
    </location>
</feature>
<protein>
    <recommendedName>
        <fullName evidence="6">O-antigen ligase-related domain-containing protein</fullName>
    </recommendedName>
</protein>
<keyword evidence="4 5" id="KW-0472">Membrane</keyword>
<dbReference type="InterPro" id="IPR007016">
    <property type="entry name" value="O-antigen_ligase-rel_domated"/>
</dbReference>
<dbReference type="Proteomes" id="UP000179164">
    <property type="component" value="Unassembled WGS sequence"/>
</dbReference>
<evidence type="ECO:0000313" key="7">
    <source>
        <dbReference type="EMBL" id="OGY82771.1"/>
    </source>
</evidence>
<feature type="transmembrane region" description="Helical" evidence="5">
    <location>
        <begin position="37"/>
        <end position="54"/>
    </location>
</feature>
<feature type="transmembrane region" description="Helical" evidence="5">
    <location>
        <begin position="114"/>
        <end position="135"/>
    </location>
</feature>
<gene>
    <name evidence="7" type="ORF">A2898_04210</name>
</gene>
<feature type="transmembrane region" description="Helical" evidence="5">
    <location>
        <begin position="259"/>
        <end position="275"/>
    </location>
</feature>
<evidence type="ECO:0000256" key="5">
    <source>
        <dbReference type="SAM" id="Phobius"/>
    </source>
</evidence>
<feature type="transmembrane region" description="Helical" evidence="5">
    <location>
        <begin position="141"/>
        <end position="160"/>
    </location>
</feature>
<organism evidence="7 8">
    <name type="scientific">Candidatus Kerfeldbacteria bacterium RIFCSPLOWO2_01_FULL_48_11</name>
    <dbReference type="NCBI Taxonomy" id="1798543"/>
    <lineage>
        <taxon>Bacteria</taxon>
        <taxon>Candidatus Kerfeldiibacteriota</taxon>
    </lineage>
</organism>
<evidence type="ECO:0000256" key="3">
    <source>
        <dbReference type="ARBA" id="ARBA00022989"/>
    </source>
</evidence>
<comment type="subcellular location">
    <subcellularLocation>
        <location evidence="1">Membrane</location>
        <topology evidence="1">Multi-pass membrane protein</topology>
    </subcellularLocation>
</comment>
<evidence type="ECO:0000259" key="6">
    <source>
        <dbReference type="Pfam" id="PF04932"/>
    </source>
</evidence>
<evidence type="ECO:0000256" key="4">
    <source>
        <dbReference type="ARBA" id="ARBA00023136"/>
    </source>
</evidence>
<evidence type="ECO:0000256" key="2">
    <source>
        <dbReference type="ARBA" id="ARBA00022692"/>
    </source>
</evidence>
<comment type="caution">
    <text evidence="7">The sequence shown here is derived from an EMBL/GenBank/DDBJ whole genome shotgun (WGS) entry which is preliminary data.</text>
</comment>
<dbReference type="PANTHER" id="PTHR37422:SF17">
    <property type="entry name" value="O-ANTIGEN LIGASE"/>
    <property type="match status" value="1"/>
</dbReference>
<dbReference type="Pfam" id="PF04932">
    <property type="entry name" value="Wzy_C"/>
    <property type="match status" value="1"/>
</dbReference>
<dbReference type="GO" id="GO:0016020">
    <property type="term" value="C:membrane"/>
    <property type="evidence" value="ECO:0007669"/>
    <property type="project" value="UniProtKB-SubCell"/>
</dbReference>
<feature type="transmembrane region" description="Helical" evidence="5">
    <location>
        <begin position="310"/>
        <end position="333"/>
    </location>
</feature>